<reference evidence="1 2" key="1">
    <citation type="submission" date="2018-08" db="EMBL/GenBank/DDBJ databases">
        <title>Murine metabolic-syndrome-specific gut microbial biobank.</title>
        <authorList>
            <person name="Liu C."/>
        </authorList>
    </citation>
    <scope>NUCLEOTIDE SEQUENCE [LARGE SCALE GENOMIC DNA]</scope>
    <source>
        <strain evidence="1 2">583</strain>
    </source>
</reference>
<organism evidence="1 2">
    <name type="scientific">Senegalia massiliensis</name>
    <dbReference type="NCBI Taxonomy" id="1720316"/>
    <lineage>
        <taxon>Bacteria</taxon>
        <taxon>Bacillati</taxon>
        <taxon>Bacillota</taxon>
        <taxon>Clostridia</taxon>
        <taxon>Eubacteriales</taxon>
        <taxon>Clostridiaceae</taxon>
        <taxon>Senegalia</taxon>
    </lineage>
</organism>
<protein>
    <recommendedName>
        <fullName evidence="3">PD-(D/E)XK nuclease superfamily protein</fullName>
    </recommendedName>
</protein>
<proteinExistence type="predicted"/>
<dbReference type="OrthoDB" id="6796607at2"/>
<sequence length="372" mass="44842">MKPNLFTYATSELSQDAIICWIIDWINYDDCEMKKFALDFIKKILELHTTEFDEQKVDKVNLAKQYKNIDILINLYFSSGKILPIIIEDKTNTSMHSKQLETYLGNIVDENKDKYKYCNPIGVYYKTGYIYDYEIEKTKNTNYKIFSRKMMLNLMSKYSDNIDNDIFLDYYKHIEKLAFNEEKLSNIIQKDNISQRNELLKTYEGQWMFMKLIFNNIKGSLSHGSSKGRPWTHFNFLQEYNFKELPDKMFYRLDCRKEGYYLSLKQYLYLDESKCTDYFNELNKSDILEYKKKRLERLRRCFEITLEVLESKEGKSLVKGKVSNRGNNESEIGVFFINDKNTFHKFIRCIPKFHKFFLYEIEREFNILYERG</sequence>
<evidence type="ECO:0000313" key="2">
    <source>
        <dbReference type="Proteomes" id="UP000467132"/>
    </source>
</evidence>
<comment type="caution">
    <text evidence="1">The sequence shown here is derived from an EMBL/GenBank/DDBJ whole genome shotgun (WGS) entry which is preliminary data.</text>
</comment>
<evidence type="ECO:0000313" key="1">
    <source>
        <dbReference type="EMBL" id="NBI06104.1"/>
    </source>
</evidence>
<name>A0A845QVS4_9CLOT</name>
<gene>
    <name evidence="1" type="ORF">D3Z33_04415</name>
</gene>
<dbReference type="Proteomes" id="UP000467132">
    <property type="component" value="Unassembled WGS sequence"/>
</dbReference>
<evidence type="ECO:0008006" key="3">
    <source>
        <dbReference type="Google" id="ProtNLM"/>
    </source>
</evidence>
<dbReference type="AlphaFoldDB" id="A0A845QVS4"/>
<accession>A0A845QVS4</accession>
<keyword evidence="2" id="KW-1185">Reference proteome</keyword>
<dbReference type="RefSeq" id="WP_160196599.1">
    <property type="nucleotide sequence ID" value="NZ_QXXA01000005.1"/>
</dbReference>
<dbReference type="EMBL" id="QXXA01000005">
    <property type="protein sequence ID" value="NBI06104.1"/>
    <property type="molecule type" value="Genomic_DNA"/>
</dbReference>